<dbReference type="AlphaFoldDB" id="A0A0X8JJA6"/>
<name>A0A0X8JJA6_9BACT</name>
<dbReference type="InterPro" id="IPR014972">
    <property type="entry name" value="Phage_Mu_Gp37"/>
</dbReference>
<dbReference type="EMBL" id="CP014229">
    <property type="protein sequence ID" value="AMD89820.1"/>
    <property type="molecule type" value="Genomic_DNA"/>
</dbReference>
<gene>
    <name evidence="2" type="ORF">AXF13_06675</name>
</gene>
<proteinExistence type="predicted"/>
<organism evidence="2 3">
    <name type="scientific">Desulfovibrio fairfieldensis</name>
    <dbReference type="NCBI Taxonomy" id="44742"/>
    <lineage>
        <taxon>Bacteria</taxon>
        <taxon>Pseudomonadati</taxon>
        <taxon>Thermodesulfobacteriota</taxon>
        <taxon>Desulfovibrionia</taxon>
        <taxon>Desulfovibrionales</taxon>
        <taxon>Desulfovibrionaceae</taxon>
        <taxon>Desulfovibrio</taxon>
    </lineage>
</organism>
<dbReference type="KEGG" id="dfi:AXF13_06675"/>
<dbReference type="Proteomes" id="UP000069241">
    <property type="component" value="Chromosome"/>
</dbReference>
<dbReference type="Pfam" id="PF08873">
    <property type="entry name" value="Phage_Mu_Gp37"/>
    <property type="match status" value="1"/>
</dbReference>
<protein>
    <submittedName>
        <fullName evidence="2">Uncharacterized protein</fullName>
    </submittedName>
</protein>
<dbReference type="RefSeq" id="WP_062252134.1">
    <property type="nucleotide sequence ID" value="NZ_CP014229.1"/>
</dbReference>
<accession>A0A0X8JJA6</accession>
<dbReference type="STRING" id="44742.AXF13_06675"/>
<keyword evidence="3" id="KW-1185">Reference proteome</keyword>
<reference evidence="3" key="1">
    <citation type="submission" date="2016-02" db="EMBL/GenBank/DDBJ databases">
        <authorList>
            <person name="Holder M.E."/>
            <person name="Ajami N.J."/>
            <person name="Petrosino J.F."/>
        </authorList>
    </citation>
    <scope>NUCLEOTIDE SEQUENCE [LARGE SCALE GENOMIC DNA]</scope>
    <source>
        <strain evidence="3">CCUG 45958</strain>
    </source>
</reference>
<evidence type="ECO:0000313" key="2">
    <source>
        <dbReference type="EMBL" id="AMD89820.1"/>
    </source>
</evidence>
<evidence type="ECO:0000313" key="3">
    <source>
        <dbReference type="Proteomes" id="UP000069241"/>
    </source>
</evidence>
<feature type="region of interest" description="Disordered" evidence="1">
    <location>
        <begin position="166"/>
        <end position="185"/>
    </location>
</feature>
<evidence type="ECO:0000256" key="1">
    <source>
        <dbReference type="SAM" id="MobiDB-lite"/>
    </source>
</evidence>
<sequence length="185" mass="19408">MNPKDLRAAVVADFKEKLPPVTDVDALGGRLDEAELKRLCLASPAVRVAVLGADGLESKGGAPYAVFSLAAFVVTGTGNQGELAEEGALSLVGAVLEVLEGNRFGCDVDKPASVRAENLYSGELDAGHTALWAVTWKQSADVSNNIQAQELDDFLRCFVREKPDGPTTVEINLSGPTPGAENENA</sequence>